<protein>
    <submittedName>
        <fullName evidence="1">Uncharacterized protein</fullName>
    </submittedName>
</protein>
<dbReference type="AlphaFoldDB" id="A0A2P5BB50"/>
<keyword evidence="2" id="KW-1185">Reference proteome</keyword>
<organism evidence="1 2">
    <name type="scientific">Parasponia andersonii</name>
    <name type="common">Sponia andersonii</name>
    <dbReference type="NCBI Taxonomy" id="3476"/>
    <lineage>
        <taxon>Eukaryota</taxon>
        <taxon>Viridiplantae</taxon>
        <taxon>Streptophyta</taxon>
        <taxon>Embryophyta</taxon>
        <taxon>Tracheophyta</taxon>
        <taxon>Spermatophyta</taxon>
        <taxon>Magnoliopsida</taxon>
        <taxon>eudicotyledons</taxon>
        <taxon>Gunneridae</taxon>
        <taxon>Pentapetalae</taxon>
        <taxon>rosids</taxon>
        <taxon>fabids</taxon>
        <taxon>Rosales</taxon>
        <taxon>Cannabaceae</taxon>
        <taxon>Parasponia</taxon>
    </lineage>
</organism>
<comment type="caution">
    <text evidence="1">The sequence shown here is derived from an EMBL/GenBank/DDBJ whole genome shotgun (WGS) entry which is preliminary data.</text>
</comment>
<dbReference type="EMBL" id="JXTB01000319">
    <property type="protein sequence ID" value="PON46019.1"/>
    <property type="molecule type" value="Genomic_DNA"/>
</dbReference>
<proteinExistence type="predicted"/>
<evidence type="ECO:0000313" key="1">
    <source>
        <dbReference type="EMBL" id="PON46019.1"/>
    </source>
</evidence>
<gene>
    <name evidence="1" type="ORF">PanWU01x14_254390</name>
</gene>
<dbReference type="Proteomes" id="UP000237105">
    <property type="component" value="Unassembled WGS sequence"/>
</dbReference>
<accession>A0A2P5BB50</accession>
<sequence>MEHGNVYPHPPLGSDITCHRGHAWATRERTPVRRPRASLITRNTHMSNINWFRPALSSSGERLQLPTSLCGQDEKNPTHIFRVVRTSQTCQYAIRSA</sequence>
<name>A0A2P5BB50_PARAD</name>
<reference evidence="2" key="1">
    <citation type="submission" date="2016-06" db="EMBL/GenBank/DDBJ databases">
        <title>Parallel loss of symbiosis genes in relatives of nitrogen-fixing non-legume Parasponia.</title>
        <authorList>
            <person name="Van Velzen R."/>
            <person name="Holmer R."/>
            <person name="Bu F."/>
            <person name="Rutten L."/>
            <person name="Van Zeijl A."/>
            <person name="Liu W."/>
            <person name="Santuari L."/>
            <person name="Cao Q."/>
            <person name="Sharma T."/>
            <person name="Shen D."/>
            <person name="Roswanjaya Y."/>
            <person name="Wardhani T."/>
            <person name="Kalhor M.S."/>
            <person name="Jansen J."/>
            <person name="Van den Hoogen J."/>
            <person name="Gungor B."/>
            <person name="Hartog M."/>
            <person name="Hontelez J."/>
            <person name="Verver J."/>
            <person name="Yang W.-C."/>
            <person name="Schijlen E."/>
            <person name="Repin R."/>
            <person name="Schilthuizen M."/>
            <person name="Schranz E."/>
            <person name="Heidstra R."/>
            <person name="Miyata K."/>
            <person name="Fedorova E."/>
            <person name="Kohlen W."/>
            <person name="Bisseling T."/>
            <person name="Smit S."/>
            <person name="Geurts R."/>
        </authorList>
    </citation>
    <scope>NUCLEOTIDE SEQUENCE [LARGE SCALE GENOMIC DNA]</scope>
    <source>
        <strain evidence="2">cv. WU1-14</strain>
    </source>
</reference>
<evidence type="ECO:0000313" key="2">
    <source>
        <dbReference type="Proteomes" id="UP000237105"/>
    </source>
</evidence>